<dbReference type="VEuPathDB" id="FungiDB:BLGHR1_11231"/>
<dbReference type="EMBL" id="UNSH01000011">
    <property type="protein sequence ID" value="SZF00491.1"/>
    <property type="molecule type" value="Genomic_DNA"/>
</dbReference>
<name>A0A383UJL0_BLUHO</name>
<evidence type="ECO:0000313" key="2">
    <source>
        <dbReference type="Proteomes" id="UP000275772"/>
    </source>
</evidence>
<gene>
    <name evidence="1" type="ORF">BLGHR1_11231</name>
</gene>
<protein>
    <submittedName>
        <fullName evidence="1">Uncharacterized protein</fullName>
    </submittedName>
</protein>
<dbReference type="AlphaFoldDB" id="A0A383UJL0"/>
<proteinExistence type="predicted"/>
<sequence length="142" mass="15627">MLFTHLKKTPLLLIFIQVMLISVVFGLGTGNKGTFVCGAKSHPRSKVERLVQKFATKLKPLGEEARKPFLYKGNLLGIMTRENGPYYQKQIVGLRSRFTSKSSNKSFIILDKDRVLAAVAFNSGGNTFTKCSTKLGKGSAVV</sequence>
<dbReference type="Proteomes" id="UP000275772">
    <property type="component" value="Unassembled WGS sequence"/>
</dbReference>
<reference evidence="1 2" key="1">
    <citation type="submission" date="2017-11" db="EMBL/GenBank/DDBJ databases">
        <authorList>
            <person name="Kracher B."/>
        </authorList>
    </citation>
    <scope>NUCLEOTIDE SEQUENCE [LARGE SCALE GENOMIC DNA]</scope>
    <source>
        <strain evidence="1 2">RACE1</strain>
    </source>
</reference>
<accession>A0A383UJL0</accession>
<evidence type="ECO:0000313" key="1">
    <source>
        <dbReference type="EMBL" id="SZF00491.1"/>
    </source>
</evidence>
<organism evidence="1 2">
    <name type="scientific">Blumeria hordei</name>
    <name type="common">Barley powdery mildew</name>
    <name type="synonym">Blumeria graminis f. sp. hordei</name>
    <dbReference type="NCBI Taxonomy" id="2867405"/>
    <lineage>
        <taxon>Eukaryota</taxon>
        <taxon>Fungi</taxon>
        <taxon>Dikarya</taxon>
        <taxon>Ascomycota</taxon>
        <taxon>Pezizomycotina</taxon>
        <taxon>Leotiomycetes</taxon>
        <taxon>Erysiphales</taxon>
        <taxon>Erysiphaceae</taxon>
        <taxon>Blumeria</taxon>
    </lineage>
</organism>